<keyword evidence="4" id="KW-0808">Transferase</keyword>
<organism evidence="7 8">
    <name type="scientific">Oedothorax gibbosus</name>
    <dbReference type="NCBI Taxonomy" id="931172"/>
    <lineage>
        <taxon>Eukaryota</taxon>
        <taxon>Metazoa</taxon>
        <taxon>Ecdysozoa</taxon>
        <taxon>Arthropoda</taxon>
        <taxon>Chelicerata</taxon>
        <taxon>Arachnida</taxon>
        <taxon>Araneae</taxon>
        <taxon>Araneomorphae</taxon>
        <taxon>Entelegynae</taxon>
        <taxon>Araneoidea</taxon>
        <taxon>Linyphiidae</taxon>
        <taxon>Erigoninae</taxon>
        <taxon>Oedothorax</taxon>
    </lineage>
</organism>
<proteinExistence type="inferred from homology"/>
<dbReference type="InterPro" id="IPR036566">
    <property type="entry name" value="PYNP-like_C_sf"/>
</dbReference>
<dbReference type="GO" id="GO:0004645">
    <property type="term" value="F:1,4-alpha-oligoglucan phosphorylase activity"/>
    <property type="evidence" value="ECO:0007669"/>
    <property type="project" value="InterPro"/>
</dbReference>
<evidence type="ECO:0000259" key="5">
    <source>
        <dbReference type="Pfam" id="PF00591"/>
    </source>
</evidence>
<dbReference type="FunFam" id="3.40.1030.10:FF:000003">
    <property type="entry name" value="Pyrimidine-nucleoside phosphorylase"/>
    <property type="match status" value="1"/>
</dbReference>
<dbReference type="InterPro" id="IPR000053">
    <property type="entry name" value="Thymidine/pyrmidine_PPase"/>
</dbReference>
<dbReference type="NCBIfam" id="NF004490">
    <property type="entry name" value="PRK05820.1"/>
    <property type="match status" value="1"/>
</dbReference>
<feature type="domain" description="Glycosyl transferase family 3 N-terminal" evidence="6">
    <location>
        <begin position="7"/>
        <end position="80"/>
    </location>
</feature>
<dbReference type="InterPro" id="IPR036320">
    <property type="entry name" value="Glycosyl_Trfase_fam3_N_dom_sf"/>
</dbReference>
<evidence type="ECO:0000313" key="7">
    <source>
        <dbReference type="EMBL" id="KAG8179501.1"/>
    </source>
</evidence>
<comment type="caution">
    <text evidence="7">The sequence shown here is derived from an EMBL/GenBank/DDBJ whole genome shotgun (WGS) entry which is preliminary data.</text>
</comment>
<name>A0AAV6U7B2_9ARAC</name>
<accession>A0AAV6U7B2</accession>
<dbReference type="AlphaFoldDB" id="A0AAV6U7B2"/>
<keyword evidence="8" id="KW-1185">Reference proteome</keyword>
<dbReference type="Pfam" id="PF00591">
    <property type="entry name" value="Glycos_transf_3"/>
    <property type="match status" value="1"/>
</dbReference>
<dbReference type="GO" id="GO:0006213">
    <property type="term" value="P:pyrimidine nucleoside metabolic process"/>
    <property type="evidence" value="ECO:0007669"/>
    <property type="project" value="InterPro"/>
</dbReference>
<evidence type="ECO:0000256" key="2">
    <source>
        <dbReference type="ARBA" id="ARBA00011738"/>
    </source>
</evidence>
<dbReference type="Gene3D" id="3.90.1170.30">
    <property type="entry name" value="Pyrimidine nucleoside phosphorylase-like, C-terminal domain"/>
    <property type="match status" value="1"/>
</dbReference>
<evidence type="ECO:0008006" key="9">
    <source>
        <dbReference type="Google" id="ProtNLM"/>
    </source>
</evidence>
<keyword evidence="3" id="KW-0328">Glycosyltransferase</keyword>
<evidence type="ECO:0000256" key="4">
    <source>
        <dbReference type="ARBA" id="ARBA00022679"/>
    </source>
</evidence>
<comment type="subunit">
    <text evidence="2">Homodimer.</text>
</comment>
<dbReference type="SUPFAM" id="SSF47648">
    <property type="entry name" value="Nucleoside phosphorylase/phosphoribosyltransferase N-terminal domain"/>
    <property type="match status" value="1"/>
</dbReference>
<dbReference type="SUPFAM" id="SSF54680">
    <property type="entry name" value="Pyrimidine nucleoside phosphorylase C-terminal domain"/>
    <property type="match status" value="1"/>
</dbReference>
<protein>
    <recommendedName>
        <fullName evidence="9">Thymidine phosphorylase</fullName>
    </recommendedName>
</protein>
<dbReference type="PANTHER" id="PTHR10515">
    <property type="entry name" value="THYMIDINE PHOSPHORYLASE"/>
    <property type="match status" value="1"/>
</dbReference>
<dbReference type="InterPro" id="IPR035902">
    <property type="entry name" value="Nuc_phospho_transferase"/>
</dbReference>
<evidence type="ECO:0000313" key="8">
    <source>
        <dbReference type="Proteomes" id="UP000827092"/>
    </source>
</evidence>
<gene>
    <name evidence="7" type="ORF">JTE90_005253</name>
</gene>
<dbReference type="EMBL" id="JAFNEN010000622">
    <property type="protein sequence ID" value="KAG8179501.1"/>
    <property type="molecule type" value="Genomic_DNA"/>
</dbReference>
<dbReference type="GO" id="GO:0016763">
    <property type="term" value="F:pentosyltransferase activity"/>
    <property type="evidence" value="ECO:0007669"/>
    <property type="project" value="InterPro"/>
</dbReference>
<dbReference type="Gene3D" id="3.40.1030.10">
    <property type="entry name" value="Nucleoside phosphorylase/phosphoribosyltransferase catalytic domain"/>
    <property type="match status" value="1"/>
</dbReference>
<dbReference type="Proteomes" id="UP000827092">
    <property type="component" value="Unassembled WGS sequence"/>
</dbReference>
<reference evidence="7 8" key="1">
    <citation type="journal article" date="2022" name="Nat. Ecol. Evol.">
        <title>A masculinizing supergene underlies an exaggerated male reproductive morph in a spider.</title>
        <authorList>
            <person name="Hendrickx F."/>
            <person name="De Corte Z."/>
            <person name="Sonet G."/>
            <person name="Van Belleghem S.M."/>
            <person name="Kostlbacher S."/>
            <person name="Vangestel C."/>
        </authorList>
    </citation>
    <scope>NUCLEOTIDE SEQUENCE [LARGE SCALE GENOMIC DNA]</scope>
    <source>
        <strain evidence="7">W744_W776</strain>
    </source>
</reference>
<evidence type="ECO:0000256" key="3">
    <source>
        <dbReference type="ARBA" id="ARBA00022676"/>
    </source>
</evidence>
<dbReference type="GO" id="GO:0006206">
    <property type="term" value="P:pyrimidine nucleobase metabolic process"/>
    <property type="evidence" value="ECO:0007669"/>
    <property type="project" value="InterPro"/>
</dbReference>
<sequence>MGDYELKQIIKKKQDEEDLSSADIKYFVDAVTKSIQNDGNKQEHGTADRCQIGAMLMAMYLKGLNDFETNQLTINMKNSGSVFDWPDHHKDRIVDKHSTGGVGDKTSLILAPALAACGLLVPMISGRSLNHTGGTLDKMEAIKGLSVFLTESEIKSAMDSVGCCIVGQTADCVPADKVLYHCRDITSTVNYPPLIISSIVSKKLSESPCALVYDVKFGKGAIANSKEEALAMAQNLVLASRPVKAMALLTSMEAPLGRAIGDSLELLEALECLKGRGPNDVIQLVEALGDVLLKLTNEAGNRILDTLNNGAALKKFHDMIILQKVDEEVAKELCYGDVSKALKDKAPYITKLQYTGKEGFVSSIDSRVLGNVWKEEYSFSNKNPGVGFLLLKVIGDEIKSGDAWAEFHHQRKELTPDQLTSLSNAVQVSPEVTPKKLIEYVVYLKNDKIMVEDY</sequence>
<dbReference type="InterPro" id="IPR000312">
    <property type="entry name" value="Glycosyl_Trfase_fam3"/>
</dbReference>
<dbReference type="PANTHER" id="PTHR10515:SF0">
    <property type="entry name" value="THYMIDINE PHOSPHORYLASE"/>
    <property type="match status" value="1"/>
</dbReference>
<dbReference type="Pfam" id="PF02885">
    <property type="entry name" value="Glycos_trans_3N"/>
    <property type="match status" value="1"/>
</dbReference>
<evidence type="ECO:0000256" key="1">
    <source>
        <dbReference type="ARBA" id="ARBA00006915"/>
    </source>
</evidence>
<dbReference type="SUPFAM" id="SSF52418">
    <property type="entry name" value="Nucleoside phosphorylase/phosphoribosyltransferase catalytic domain"/>
    <property type="match status" value="1"/>
</dbReference>
<dbReference type="InterPro" id="IPR017459">
    <property type="entry name" value="Glycosyl_Trfase_fam3_N_dom"/>
</dbReference>
<comment type="similarity">
    <text evidence="1">Belongs to the thymidine/pyrimidine-nucleoside phosphorylase family.</text>
</comment>
<feature type="domain" description="Glycosyl transferase family 3" evidence="5">
    <location>
        <begin position="91"/>
        <end position="312"/>
    </location>
</feature>
<dbReference type="GO" id="GO:0005829">
    <property type="term" value="C:cytosol"/>
    <property type="evidence" value="ECO:0007669"/>
    <property type="project" value="TreeGrafter"/>
</dbReference>
<dbReference type="Gene3D" id="1.20.970.10">
    <property type="entry name" value="Transferase, Pyrimidine Nucleoside Phosphorylase, Chain C"/>
    <property type="match status" value="1"/>
</dbReference>
<evidence type="ECO:0000259" key="6">
    <source>
        <dbReference type="Pfam" id="PF02885"/>
    </source>
</evidence>